<evidence type="ECO:0000313" key="2">
    <source>
        <dbReference type="Proteomes" id="UP001400965"/>
    </source>
</evidence>
<dbReference type="PANTHER" id="PTHR43235">
    <property type="entry name" value="GLUTAMINE AMIDOTRANSFERASE PB2B2.05-RELATED"/>
    <property type="match status" value="1"/>
</dbReference>
<keyword evidence="1" id="KW-0378">Hydrolase</keyword>
<evidence type="ECO:0000313" key="1">
    <source>
        <dbReference type="EMBL" id="GAA0864270.1"/>
    </source>
</evidence>
<gene>
    <name evidence="1" type="ORF">GCM10008917_17050</name>
</gene>
<protein>
    <submittedName>
        <fullName evidence="1">Gamma-glutamyl-gamma-aminobutyrate hydrolase family protein</fullName>
    </submittedName>
</protein>
<dbReference type="InterPro" id="IPR029062">
    <property type="entry name" value="Class_I_gatase-like"/>
</dbReference>
<proteinExistence type="predicted"/>
<name>A0ABN1M4R5_9FIRM</name>
<sequence>MKSNKKPIIGITGSLIIDEGGMFPGYERAYVNNDYIQSVAMCKAVPYIIPMVYDDELIKEQVENIDGLILSGGHDINPLNWGEEPHQKLGGILPKRDTYDFKLLKYALEMKKPILGICRGEQVINVFGGGSLYQDLSLIDGCYIKHNQGHLSNVSTHTAIIKEGTKLYEILGEKEIHVNSFHHLAANKIANGYIVSALSKDGVIEAIEKEGEDFVIGVQWHPEMMTRDYPIMQKLFQALVDEAIK</sequence>
<dbReference type="GO" id="GO:0016787">
    <property type="term" value="F:hydrolase activity"/>
    <property type="evidence" value="ECO:0007669"/>
    <property type="project" value="UniProtKB-KW"/>
</dbReference>
<dbReference type="Gene3D" id="3.40.50.880">
    <property type="match status" value="1"/>
</dbReference>
<dbReference type="Proteomes" id="UP001400965">
    <property type="component" value="Unassembled WGS sequence"/>
</dbReference>
<keyword evidence="2" id="KW-1185">Reference proteome</keyword>
<organism evidence="1 2">
    <name type="scientific">Paraclostridium tenue</name>
    <dbReference type="NCBI Taxonomy" id="1737"/>
    <lineage>
        <taxon>Bacteria</taxon>
        <taxon>Bacillati</taxon>
        <taxon>Bacillota</taxon>
        <taxon>Clostridia</taxon>
        <taxon>Peptostreptococcales</taxon>
        <taxon>Peptostreptococcaceae</taxon>
        <taxon>Paraclostridium</taxon>
    </lineage>
</organism>
<dbReference type="SUPFAM" id="SSF52317">
    <property type="entry name" value="Class I glutamine amidotransferase-like"/>
    <property type="match status" value="1"/>
</dbReference>
<dbReference type="InterPro" id="IPR044668">
    <property type="entry name" value="PuuD-like"/>
</dbReference>
<dbReference type="RefSeq" id="WP_346044925.1">
    <property type="nucleotide sequence ID" value="NZ_BAAACP010000009.1"/>
</dbReference>
<dbReference type="CDD" id="cd01745">
    <property type="entry name" value="GATase1_2"/>
    <property type="match status" value="1"/>
</dbReference>
<dbReference type="Pfam" id="PF07722">
    <property type="entry name" value="Peptidase_C26"/>
    <property type="match status" value="1"/>
</dbReference>
<dbReference type="PROSITE" id="PS51273">
    <property type="entry name" value="GATASE_TYPE_1"/>
    <property type="match status" value="1"/>
</dbReference>
<dbReference type="EMBL" id="BAAACP010000009">
    <property type="protein sequence ID" value="GAA0864270.1"/>
    <property type="molecule type" value="Genomic_DNA"/>
</dbReference>
<dbReference type="InterPro" id="IPR011697">
    <property type="entry name" value="Peptidase_C26"/>
</dbReference>
<reference evidence="1 2" key="1">
    <citation type="journal article" date="2019" name="Int. J. Syst. Evol. Microbiol.">
        <title>The Global Catalogue of Microorganisms (GCM) 10K type strain sequencing project: providing services to taxonomists for standard genome sequencing and annotation.</title>
        <authorList>
            <consortium name="The Broad Institute Genomics Platform"/>
            <consortium name="The Broad Institute Genome Sequencing Center for Infectious Disease"/>
            <person name="Wu L."/>
            <person name="Ma J."/>
        </authorList>
    </citation>
    <scope>NUCLEOTIDE SEQUENCE [LARGE SCALE GENOMIC DNA]</scope>
    <source>
        <strain evidence="1 2">JCM 6486</strain>
    </source>
</reference>
<accession>A0ABN1M4R5</accession>
<dbReference type="PANTHER" id="PTHR43235:SF1">
    <property type="entry name" value="GLUTAMINE AMIDOTRANSFERASE PB2B2.05-RELATED"/>
    <property type="match status" value="1"/>
</dbReference>
<comment type="caution">
    <text evidence="1">The sequence shown here is derived from an EMBL/GenBank/DDBJ whole genome shotgun (WGS) entry which is preliminary data.</text>
</comment>